<keyword evidence="2" id="KW-0539">Nucleus</keyword>
<proteinExistence type="predicted"/>
<evidence type="ECO:0000256" key="1">
    <source>
        <dbReference type="ARBA" id="ARBA00004123"/>
    </source>
</evidence>
<comment type="caution">
    <text evidence="5">The sequence shown here is derived from an EMBL/GenBank/DDBJ whole genome shotgun (WGS) entry which is preliminary data.</text>
</comment>
<name>A0ABR4CZI5_9HELO</name>
<feature type="compositionally biased region" description="Polar residues" evidence="3">
    <location>
        <begin position="80"/>
        <end position="96"/>
    </location>
</feature>
<accession>A0ABR4CZI5</accession>
<sequence length="684" mass="75779">MADCDPDSLFIPEGPAFAAIDGSLSLSTPIFRSIYADNKRKHDSASPTQSKKQKSVHFADTVGVMAFIDDTVRSTKSKTRATSIGSNQSDESSVAESRSVLHRSRFGSGTKTITVYPEGEVLVGFQGKTQAEIDDLPCHLLTDVDVTARPTLAGDDEFLNRSILLQAQPGSTLKIFGTLIVDEDNEGQLIKRPGKNPIDLTNKRIMLKDVQMFSIGYTSEDKSFQLWVLSDAGWYLVSPSVEYRPIYDQQMKVVKLRYTIEIYYFEQKNKKLYKSIEEEALAVLELCSGLYAGNGDVISDWVKLSREYQGFLLLQMEKMGAEHAGSGVVVKVTPFYKWLKRGSFNLPPLPTHYASEPYPLDYTTSSTGDDGSSEDATDEDSENIESEGGLAVVQTNTSTPAKEKLAMNHPFHGAWRSPEFDKGCPQQSSFVVQARAVLCHAIASERCKPEKLTVSELVNAMYQDINIGHYLTCKDLVEYYGEEIIQGLPKEKFNKLPFWAALDRPRKDITQYEDAHRFKVTCAGNVKLDAEGEKILNEKSPKIYALFKEIIKDEQIEKGPRLRRRTKQRSLVARNEMNAKRKAKKQLGLSNGAPKSSVSKPQSGKKSRRPKLDSEMMDIVEPRPEQDVPSGMTHNQGSWFLRSQITTAARNAGAVSDDSGDGGKGDSSSSDESASNVAGPVGNI</sequence>
<reference evidence="5 6" key="1">
    <citation type="journal article" date="2024" name="Commun. Biol.">
        <title>Comparative genomic analysis of thermophilic fungi reveals convergent evolutionary adaptations and gene losses.</title>
        <authorList>
            <person name="Steindorff A.S."/>
            <person name="Aguilar-Pontes M.V."/>
            <person name="Robinson A.J."/>
            <person name="Andreopoulos B."/>
            <person name="LaButti K."/>
            <person name="Kuo A."/>
            <person name="Mondo S."/>
            <person name="Riley R."/>
            <person name="Otillar R."/>
            <person name="Haridas S."/>
            <person name="Lipzen A."/>
            <person name="Grimwood J."/>
            <person name="Schmutz J."/>
            <person name="Clum A."/>
            <person name="Reid I.D."/>
            <person name="Moisan M.C."/>
            <person name="Butler G."/>
            <person name="Nguyen T.T.M."/>
            <person name="Dewar K."/>
            <person name="Conant G."/>
            <person name="Drula E."/>
            <person name="Henrissat B."/>
            <person name="Hansel C."/>
            <person name="Singer S."/>
            <person name="Hutchinson M.I."/>
            <person name="de Vries R.P."/>
            <person name="Natvig D.O."/>
            <person name="Powell A.J."/>
            <person name="Tsang A."/>
            <person name="Grigoriev I.V."/>
        </authorList>
    </citation>
    <scope>NUCLEOTIDE SEQUENCE [LARGE SCALE GENOMIC DNA]</scope>
    <source>
        <strain evidence="5 6">CBS 494.80</strain>
    </source>
</reference>
<organism evidence="5 6">
    <name type="scientific">Oculimacula yallundae</name>
    <dbReference type="NCBI Taxonomy" id="86028"/>
    <lineage>
        <taxon>Eukaryota</taxon>
        <taxon>Fungi</taxon>
        <taxon>Dikarya</taxon>
        <taxon>Ascomycota</taxon>
        <taxon>Pezizomycotina</taxon>
        <taxon>Leotiomycetes</taxon>
        <taxon>Helotiales</taxon>
        <taxon>Ploettnerulaceae</taxon>
        <taxon>Oculimacula</taxon>
    </lineage>
</organism>
<keyword evidence="6" id="KW-1185">Reference proteome</keyword>
<feature type="region of interest" description="Disordered" evidence="3">
    <location>
        <begin position="558"/>
        <end position="684"/>
    </location>
</feature>
<protein>
    <recommendedName>
        <fullName evidence="4">RFTS domain-containing protein</fullName>
    </recommendedName>
</protein>
<feature type="compositionally biased region" description="Basic and acidic residues" evidence="3">
    <location>
        <begin position="610"/>
        <end position="626"/>
    </location>
</feature>
<evidence type="ECO:0000256" key="3">
    <source>
        <dbReference type="SAM" id="MobiDB-lite"/>
    </source>
</evidence>
<feature type="compositionally biased region" description="Polar residues" evidence="3">
    <location>
        <begin position="593"/>
        <end position="602"/>
    </location>
</feature>
<evidence type="ECO:0000313" key="6">
    <source>
        <dbReference type="Proteomes" id="UP001595075"/>
    </source>
</evidence>
<gene>
    <name evidence="5" type="ORF">VTL71DRAFT_211</name>
</gene>
<feature type="region of interest" description="Disordered" evidence="3">
    <location>
        <begin position="78"/>
        <end position="100"/>
    </location>
</feature>
<feature type="compositionally biased region" description="Low complexity" evidence="3">
    <location>
        <begin position="666"/>
        <end position="675"/>
    </location>
</feature>
<evidence type="ECO:0000256" key="2">
    <source>
        <dbReference type="ARBA" id="ARBA00023242"/>
    </source>
</evidence>
<dbReference type="Pfam" id="PF12047">
    <property type="entry name" value="DNMT1-RFD"/>
    <property type="match status" value="1"/>
</dbReference>
<evidence type="ECO:0000259" key="4">
    <source>
        <dbReference type="Pfam" id="PF12047"/>
    </source>
</evidence>
<dbReference type="Proteomes" id="UP001595075">
    <property type="component" value="Unassembled WGS sequence"/>
</dbReference>
<comment type="subcellular location">
    <subcellularLocation>
        <location evidence="1">Nucleus</location>
    </subcellularLocation>
</comment>
<dbReference type="InterPro" id="IPR022702">
    <property type="entry name" value="Cytosine_MeTrfase1_RFD"/>
</dbReference>
<feature type="compositionally biased region" description="Polar residues" evidence="3">
    <location>
        <begin position="632"/>
        <end position="649"/>
    </location>
</feature>
<dbReference type="EMBL" id="JAZHXI010000001">
    <property type="protein sequence ID" value="KAL2075268.1"/>
    <property type="molecule type" value="Genomic_DNA"/>
</dbReference>
<feature type="domain" description="RFTS" evidence="4">
    <location>
        <begin position="174"/>
        <end position="270"/>
    </location>
</feature>
<evidence type="ECO:0000313" key="5">
    <source>
        <dbReference type="EMBL" id="KAL2075268.1"/>
    </source>
</evidence>
<feature type="compositionally biased region" description="Acidic residues" evidence="3">
    <location>
        <begin position="371"/>
        <end position="385"/>
    </location>
</feature>
<feature type="region of interest" description="Disordered" evidence="3">
    <location>
        <begin position="357"/>
        <end position="390"/>
    </location>
</feature>